<feature type="region of interest" description="Disordered" evidence="1">
    <location>
        <begin position="12"/>
        <end position="44"/>
    </location>
</feature>
<protein>
    <submittedName>
        <fullName evidence="2">Uncharacterized protein</fullName>
    </submittedName>
</protein>
<comment type="caution">
    <text evidence="2">The sequence shown here is derived from an EMBL/GenBank/DDBJ whole genome shotgun (WGS) entry which is preliminary data.</text>
</comment>
<organism evidence="2 3">
    <name type="scientific">Vreelandella titanicae BH1</name>
    <dbReference type="NCBI Taxonomy" id="1204738"/>
    <lineage>
        <taxon>Bacteria</taxon>
        <taxon>Pseudomonadati</taxon>
        <taxon>Pseudomonadota</taxon>
        <taxon>Gammaproteobacteria</taxon>
        <taxon>Oceanospirillales</taxon>
        <taxon>Halomonadaceae</taxon>
        <taxon>Vreelandella</taxon>
    </lineage>
</organism>
<dbReference type="EMBL" id="AOPO01000010">
    <property type="protein sequence ID" value="ELY20979.1"/>
    <property type="molecule type" value="Genomic_DNA"/>
</dbReference>
<evidence type="ECO:0000313" key="3">
    <source>
        <dbReference type="Proteomes" id="UP000011651"/>
    </source>
</evidence>
<proteinExistence type="predicted"/>
<accession>L9U811</accession>
<reference evidence="2 3" key="1">
    <citation type="journal article" date="2013" name="Genome Announc.">
        <title>Draft Genome of the Marine Gammaproteobacterium Halomonas titanicae.</title>
        <authorList>
            <person name="Sanchez-Porro C."/>
            <person name="de la Haba R.R."/>
            <person name="Cruz-Hernandez N."/>
            <person name="Gonzalez J.M."/>
            <person name="Reyes-Guirao C."/>
            <person name="Navarro-Sampedro L."/>
            <person name="Carballo M."/>
            <person name="Ventosa A."/>
        </authorList>
    </citation>
    <scope>NUCLEOTIDE SEQUENCE [LARGE SCALE GENOMIC DNA]</scope>
    <source>
        <strain evidence="2 3">BH1</strain>
    </source>
</reference>
<dbReference type="Proteomes" id="UP000011651">
    <property type="component" value="Unassembled WGS sequence"/>
</dbReference>
<gene>
    <name evidence="2" type="ORF">HALTITAN_2308</name>
</gene>
<sequence>MVGRYRVRRLLRGAGAGPRGGQSSTQGIRQLAPHANSRRTAGAGKRYGVEEGAMTQQKGSSMQFDDWKRVANPWRVVEAAKSDERARDAAVSRIIDTMLELQLDYRHENPGYQPFSVTALAGEVPGGGGRSDQAMPAALRYHPQSEWHKACGVLLDQLPKRQAAAMLMQAARIRPEKMGHSIWMVTARQMVERQEVLLRALGMNERVRHFESVEALQVAGKRARKRLLQVLAVGEVGQE</sequence>
<evidence type="ECO:0000256" key="1">
    <source>
        <dbReference type="SAM" id="MobiDB-lite"/>
    </source>
</evidence>
<dbReference type="AlphaFoldDB" id="L9U811"/>
<dbReference type="PATRIC" id="fig|1204738.3.peg.3485"/>
<name>L9U811_9GAMM</name>
<evidence type="ECO:0000313" key="2">
    <source>
        <dbReference type="EMBL" id="ELY20979.1"/>
    </source>
</evidence>